<evidence type="ECO:0000313" key="3">
    <source>
        <dbReference type="Proteomes" id="UP000800096"/>
    </source>
</evidence>
<gene>
    <name evidence="2" type="ORF">BDU57DRAFT_527480</name>
</gene>
<evidence type="ECO:0000256" key="1">
    <source>
        <dbReference type="SAM" id="MobiDB-lite"/>
    </source>
</evidence>
<name>A0A6A5QXA2_AMPQU</name>
<feature type="compositionally biased region" description="Polar residues" evidence="1">
    <location>
        <begin position="1"/>
        <end position="24"/>
    </location>
</feature>
<keyword evidence="3" id="KW-1185">Reference proteome</keyword>
<feature type="compositionally biased region" description="Basic residues" evidence="1">
    <location>
        <begin position="32"/>
        <end position="43"/>
    </location>
</feature>
<reference evidence="2" key="1">
    <citation type="journal article" date="2020" name="Stud. Mycol.">
        <title>101 Dothideomycetes genomes: a test case for predicting lifestyles and emergence of pathogens.</title>
        <authorList>
            <person name="Haridas S."/>
            <person name="Albert R."/>
            <person name="Binder M."/>
            <person name="Bloem J."/>
            <person name="Labutti K."/>
            <person name="Salamov A."/>
            <person name="Andreopoulos B."/>
            <person name="Baker S."/>
            <person name="Barry K."/>
            <person name="Bills G."/>
            <person name="Bluhm B."/>
            <person name="Cannon C."/>
            <person name="Castanera R."/>
            <person name="Culley D."/>
            <person name="Daum C."/>
            <person name="Ezra D."/>
            <person name="Gonzalez J."/>
            <person name="Henrissat B."/>
            <person name="Kuo A."/>
            <person name="Liang C."/>
            <person name="Lipzen A."/>
            <person name="Lutzoni F."/>
            <person name="Magnuson J."/>
            <person name="Mondo S."/>
            <person name="Nolan M."/>
            <person name="Ohm R."/>
            <person name="Pangilinan J."/>
            <person name="Park H.-J."/>
            <person name="Ramirez L."/>
            <person name="Alfaro M."/>
            <person name="Sun H."/>
            <person name="Tritt A."/>
            <person name="Yoshinaga Y."/>
            <person name="Zwiers L.-H."/>
            <person name="Turgeon B."/>
            <person name="Goodwin S."/>
            <person name="Spatafora J."/>
            <person name="Crous P."/>
            <person name="Grigoriev I."/>
        </authorList>
    </citation>
    <scope>NUCLEOTIDE SEQUENCE</scope>
    <source>
        <strain evidence="2">HMLAC05119</strain>
    </source>
</reference>
<dbReference type="Proteomes" id="UP000800096">
    <property type="component" value="Unassembled WGS sequence"/>
</dbReference>
<proteinExistence type="predicted"/>
<protein>
    <submittedName>
        <fullName evidence="2">Uncharacterized protein</fullName>
    </submittedName>
</protein>
<sequence>MLHKSGSIQGINGKSQFQQGIKSRSTMDRLGNKAKPKEKRNARMGRYPHISAAQGGSHSCVAVVANRLVNSSVQANNLSKKQPGVIPHVKKLLDLGPQVSLWMRPGTSCSGGQPVKETTHPSLPLHSPSLDLNDECAQPVRPGKVQILGTCVQRSSMRRWALASRK</sequence>
<organism evidence="2 3">
    <name type="scientific">Ampelomyces quisqualis</name>
    <name type="common">Powdery mildew agent</name>
    <dbReference type="NCBI Taxonomy" id="50730"/>
    <lineage>
        <taxon>Eukaryota</taxon>
        <taxon>Fungi</taxon>
        <taxon>Dikarya</taxon>
        <taxon>Ascomycota</taxon>
        <taxon>Pezizomycotina</taxon>
        <taxon>Dothideomycetes</taxon>
        <taxon>Pleosporomycetidae</taxon>
        <taxon>Pleosporales</taxon>
        <taxon>Pleosporineae</taxon>
        <taxon>Phaeosphaeriaceae</taxon>
        <taxon>Ampelomyces</taxon>
    </lineage>
</organism>
<dbReference type="EMBL" id="ML979133">
    <property type="protein sequence ID" value="KAF1919470.1"/>
    <property type="molecule type" value="Genomic_DNA"/>
</dbReference>
<evidence type="ECO:0000313" key="2">
    <source>
        <dbReference type="EMBL" id="KAF1919470.1"/>
    </source>
</evidence>
<dbReference type="AlphaFoldDB" id="A0A6A5QXA2"/>
<feature type="region of interest" description="Disordered" evidence="1">
    <location>
        <begin position="1"/>
        <end position="43"/>
    </location>
</feature>
<accession>A0A6A5QXA2</accession>